<reference evidence="3 4" key="1">
    <citation type="submission" date="2016-11" db="EMBL/GenBank/DDBJ databases">
        <title>Whole genomes of Flavobacteriaceae.</title>
        <authorList>
            <person name="Stine C."/>
            <person name="Li C."/>
            <person name="Tadesse D."/>
        </authorList>
    </citation>
    <scope>NUCLEOTIDE SEQUENCE [LARGE SCALE GENOMIC DNA]</scope>
    <source>
        <strain evidence="3 4">DSM 24704</strain>
    </source>
</reference>
<evidence type="ECO:0000313" key="4">
    <source>
        <dbReference type="Proteomes" id="UP000214684"/>
    </source>
</evidence>
<comment type="caution">
    <text evidence="3">The sequence shown here is derived from an EMBL/GenBank/DDBJ whole genome shotgun (WGS) entry which is preliminary data.</text>
</comment>
<dbReference type="Proteomes" id="UP000214684">
    <property type="component" value="Unassembled WGS sequence"/>
</dbReference>
<protein>
    <submittedName>
        <fullName evidence="3">Uncharacterized protein</fullName>
    </submittedName>
</protein>
<proteinExistence type="predicted"/>
<feature type="region of interest" description="Disordered" evidence="1">
    <location>
        <begin position="121"/>
        <end position="159"/>
    </location>
</feature>
<name>A0A227P556_9FLAO</name>
<evidence type="ECO:0000313" key="3">
    <source>
        <dbReference type="EMBL" id="OXG05061.1"/>
    </source>
</evidence>
<gene>
    <name evidence="3" type="ORF">B0A64_13595</name>
</gene>
<organism evidence="3 4">
    <name type="scientific">Flavobacterium araucananum</name>
    <dbReference type="NCBI Taxonomy" id="946678"/>
    <lineage>
        <taxon>Bacteria</taxon>
        <taxon>Pseudomonadati</taxon>
        <taxon>Bacteroidota</taxon>
        <taxon>Flavobacteriia</taxon>
        <taxon>Flavobacteriales</taxon>
        <taxon>Flavobacteriaceae</taxon>
        <taxon>Flavobacterium</taxon>
    </lineage>
</organism>
<evidence type="ECO:0000256" key="2">
    <source>
        <dbReference type="SAM" id="SignalP"/>
    </source>
</evidence>
<dbReference type="OrthoDB" id="799522at2"/>
<dbReference type="RefSeq" id="WP_089480068.1">
    <property type="nucleotide sequence ID" value="NZ_MUGS01000027.1"/>
</dbReference>
<dbReference type="EMBL" id="MUGS01000027">
    <property type="protein sequence ID" value="OXG05061.1"/>
    <property type="molecule type" value="Genomic_DNA"/>
</dbReference>
<keyword evidence="2" id="KW-0732">Signal</keyword>
<feature type="chain" id="PRO_5030039260" evidence="2">
    <location>
        <begin position="19"/>
        <end position="159"/>
    </location>
</feature>
<keyword evidence="4" id="KW-1185">Reference proteome</keyword>
<feature type="compositionally biased region" description="Polar residues" evidence="1">
    <location>
        <begin position="121"/>
        <end position="132"/>
    </location>
</feature>
<feature type="signal peptide" evidence="2">
    <location>
        <begin position="1"/>
        <end position="18"/>
    </location>
</feature>
<evidence type="ECO:0000256" key="1">
    <source>
        <dbReference type="SAM" id="MobiDB-lite"/>
    </source>
</evidence>
<accession>A0A227P556</accession>
<dbReference type="AlphaFoldDB" id="A0A227P556"/>
<sequence length="159" mass="18592">MKKLIFAGLFLITVFSNAQVLSQKKAVSRPGWGPITNVEFRYYYLPDIDIYYDTDKNEFIYDKKGKWIRDKFLPSRSKEYDLYDGYTVIITDYNGKKPYVYHQKHLALFPKENRVSEREFLNNQSSRSTKTLIGQEGRPGVGATKSIPATRDTPNEKRF</sequence>